<protein>
    <recommendedName>
        <fullName evidence="6">Calponin-homology (CH) domain-containing protein</fullName>
    </recommendedName>
</protein>
<keyword evidence="2" id="KW-0963">Cytoplasm</keyword>
<dbReference type="Proteomes" id="UP001465755">
    <property type="component" value="Unassembled WGS sequence"/>
</dbReference>
<evidence type="ECO:0000259" key="6">
    <source>
        <dbReference type="PROSITE" id="PS50021"/>
    </source>
</evidence>
<accession>A0AAW1PK40</accession>
<evidence type="ECO:0000256" key="1">
    <source>
        <dbReference type="ARBA" id="ARBA00004496"/>
    </source>
</evidence>
<dbReference type="PROSITE" id="PS50096">
    <property type="entry name" value="IQ"/>
    <property type="match status" value="17"/>
</dbReference>
<dbReference type="Gene3D" id="1.20.5.190">
    <property type="match status" value="9"/>
</dbReference>
<organism evidence="7 8">
    <name type="scientific">Symbiochloris irregularis</name>
    <dbReference type="NCBI Taxonomy" id="706552"/>
    <lineage>
        <taxon>Eukaryota</taxon>
        <taxon>Viridiplantae</taxon>
        <taxon>Chlorophyta</taxon>
        <taxon>core chlorophytes</taxon>
        <taxon>Trebouxiophyceae</taxon>
        <taxon>Trebouxiales</taxon>
        <taxon>Trebouxiaceae</taxon>
        <taxon>Symbiochloris</taxon>
    </lineage>
</organism>
<dbReference type="Pfam" id="PF00307">
    <property type="entry name" value="CH"/>
    <property type="match status" value="1"/>
</dbReference>
<sequence>MALQSRSAAPRALQAHNNQTRLPEAHAVLQLTAPSEASWLEFGRVQKGCCVDRQIAFVNTLPQPTVLSLSGLDQSCIRVLHGKELLCAPLLIAAHASEVVTVTWTAQKAGQLNQLLEFQSDRHEDPFQVILHGTAIGTPSAQPVKASRPNGSTPSIARKGERCTEVSPHGLHQPRLVESGSHAQKASQVAKGHQHGSGHVWAQSSILHDRTLLEQQEQGFVCWLNYHLAPQAGANHASLAVGRNVAAVRGCLWRLYCQDQGVARVVTSLEQYIDNGFLAIQEPEAVLRDVRLQAVALKSLCFYHPFWLRLGLEVVLGRHIKQQQDQAQPQGRRQQEKFLHAFMAQHFLGDASLQREHTFNPTSKGLQTHAYWEGLGRLVLKRVLLLVLLLDRAADKLLCGQAGLQLPLLLRTDGTVKSSSQMVASILQEWLHRDVLRQLGAKGYRLTHTQDPRTELDLTVKTLSLDLRSGLRLCRLTELLAGVAGVLASAVVPSERRPMQMHNTQLALQQASASAACNLTVQAADFVDGDRMRTLAALWELFCALQLPCLLDEHTLASETARICKGSTVSTQDLPAAPAVHSTGSVVARHCDLADGRLLCLLVAHYLPWFLPLEDIWAPSKSLLWPEGDGKAETEAGWLRELRARDAGQEDALQAYQQGRQMQWRLRHRRLPGFARKHLHKWIAAAQVVQRAARAWHFRRGLRSARAVRPRMLHSTVQLQALWRARAPRRAFLGARNAAIIIQACVRGRQARVGCHNRFVIQPLLQRCTQEHARLARQRRLKCLNAAAAVIQRQWRALHARRSLLAARQAAVAIQAAVRRRQAMKAFRRQLQSLIWMQLRWRGKRARRLFAMQKAALVIQTLWRRRGSMLALSRARAAVLSIQAFWRGFVVRARLHGQRQAAVILQARRYIAAQSACLRLQAWWRMLSQRRRFWKLLEQHRQHAAAIVVQARWRGRKQRLTLSLQRRCAVVIQSRWRGHRACTRYQSMQAAALVLQTLRRAACARRLLRQHRAAQAIQKNWRMWQAQMHYAHMQSAAVIVQASVRGWRARQRYLAALSSAIAMQAAFRGHRTRRRYQQVRSAAITLQSHWRGRACRADLARRQAAALRIQTHFRMAAIVVQAHARGYLYRQQLRRAHAAAVRLQAAWRAAQGRRSFIRLRGAAVQIQARVRGAAARSSFLQHKAAAICIQAHWRGMQARQMHQRIVAALAIQRFTKGWLVRRRLARQAAAATCIQAAVRMHILHKRYVAMLQMRSALRHLARTARRARVRLRRLRAAALIIQRGWRQRLARVNAAATVVQAHVRSWLACRQYRAAQAAAVCIQARWRGAHARMVAGAPFQRRRERLSHVASACASQRHLWLSTRTAAALRTLRGASQVNQAGCACHELLTILTDILGLLLVLMGDRRWGSSIASEPGCLDMLAAQMQAFREQEDVFMAAVAVFAAMCKHPAAVAEMQGQQSPVMQMRAVCQLLARKADTERKYLARLEGEKGSDASAREATRRMLAAVQTEQWDSETPQKAAGSYRNTLVHAPAETVYKDSRAQFAFFNPALGNPIFAENAGGSQVPTVVAEAVADHLLHNNAQLGAGYSVSNRSTQTVEDAHAVVEALMGAGHKGKVILGASTSQLMQNLADSYRRAKAISAEDEIIIHEAGHEANTGPWVRLAEETGAQLKVWKVRPEVPFSSSIEDLEALLSPRTRVVAMVHVSNVLGAVQDVGRIQRAVRKAGRAHLVVDGVAYAPHLPMDVSGWDVDWYVFSTYKTFGPHMAALYGRHEAIDTVKSGGPNHYFVPLSDPVYKFELGSASHEGCAGLIALGHYLQHMAGEQKQGGLLQRATVEAAFEKFAAMEAPLQERLVSYLISKPSVAVIGPTHGRVGLRVPTISFIVQGQKSAEVASTLHAHNIGCRNGHAYAFRLLTALNRINPDWDINDGVVRVSLLHYNTPAEVETIIAALEEILS</sequence>
<dbReference type="InterPro" id="IPR015422">
    <property type="entry name" value="PyrdxlP-dep_Trfase_small"/>
</dbReference>
<evidence type="ECO:0000313" key="7">
    <source>
        <dbReference type="EMBL" id="KAK9808392.1"/>
    </source>
</evidence>
<dbReference type="InterPro" id="IPR051185">
    <property type="entry name" value="ASPM"/>
</dbReference>
<evidence type="ECO:0000313" key="8">
    <source>
        <dbReference type="Proteomes" id="UP001465755"/>
    </source>
</evidence>
<dbReference type="PROSITE" id="PS50021">
    <property type="entry name" value="CH"/>
    <property type="match status" value="1"/>
</dbReference>
<name>A0AAW1PK40_9CHLO</name>
<gene>
    <name evidence="7" type="ORF">WJX73_010186</name>
</gene>
<feature type="domain" description="Calponin-homology (CH)" evidence="6">
    <location>
        <begin position="421"/>
        <end position="546"/>
    </location>
</feature>
<dbReference type="SUPFAM" id="SSF52540">
    <property type="entry name" value="P-loop containing nucleoside triphosphate hydrolases"/>
    <property type="match status" value="2"/>
</dbReference>
<dbReference type="SUPFAM" id="SSF53383">
    <property type="entry name" value="PLP-dependent transferases"/>
    <property type="match status" value="1"/>
</dbReference>
<dbReference type="EMBL" id="JALJOQ010000024">
    <property type="protein sequence ID" value="KAK9808392.1"/>
    <property type="molecule type" value="Genomic_DNA"/>
</dbReference>
<evidence type="ECO:0000256" key="5">
    <source>
        <dbReference type="SAM" id="MobiDB-lite"/>
    </source>
</evidence>
<evidence type="ECO:0000256" key="2">
    <source>
        <dbReference type="ARBA" id="ARBA00022490"/>
    </source>
</evidence>
<evidence type="ECO:0000256" key="3">
    <source>
        <dbReference type="ARBA" id="ARBA00022737"/>
    </source>
</evidence>
<dbReference type="Gene3D" id="3.90.1150.10">
    <property type="entry name" value="Aspartate Aminotransferase, domain 1"/>
    <property type="match status" value="1"/>
</dbReference>
<keyword evidence="4" id="KW-0112">Calmodulin-binding</keyword>
<dbReference type="PANTHER" id="PTHR22706:SF1">
    <property type="entry name" value="ASSEMBLY FACTOR FOR SPINDLE MICROTUBULES"/>
    <property type="match status" value="1"/>
</dbReference>
<feature type="region of interest" description="Disordered" evidence="5">
    <location>
        <begin position="139"/>
        <end position="167"/>
    </location>
</feature>
<evidence type="ECO:0000256" key="4">
    <source>
        <dbReference type="ARBA" id="ARBA00022860"/>
    </source>
</evidence>
<reference evidence="7 8" key="1">
    <citation type="journal article" date="2024" name="Nat. Commun.">
        <title>Phylogenomics reveals the evolutionary origins of lichenization in chlorophyte algae.</title>
        <authorList>
            <person name="Puginier C."/>
            <person name="Libourel C."/>
            <person name="Otte J."/>
            <person name="Skaloud P."/>
            <person name="Haon M."/>
            <person name="Grisel S."/>
            <person name="Petersen M."/>
            <person name="Berrin J.G."/>
            <person name="Delaux P.M."/>
            <person name="Dal Grande F."/>
            <person name="Keller J."/>
        </authorList>
    </citation>
    <scope>NUCLEOTIDE SEQUENCE [LARGE SCALE GENOMIC DNA]</scope>
    <source>
        <strain evidence="7 8">SAG 2036</strain>
    </source>
</reference>
<dbReference type="InterPro" id="IPR027417">
    <property type="entry name" value="P-loop_NTPase"/>
</dbReference>
<keyword evidence="3" id="KW-0677">Repeat</keyword>
<dbReference type="PANTHER" id="PTHR22706">
    <property type="entry name" value="ASSEMBLY FACTOR FOR SPINDLE MICROTUBULES"/>
    <property type="match status" value="1"/>
</dbReference>
<dbReference type="GO" id="GO:0005737">
    <property type="term" value="C:cytoplasm"/>
    <property type="evidence" value="ECO:0007669"/>
    <property type="project" value="UniProtKB-SubCell"/>
</dbReference>
<dbReference type="SUPFAM" id="SSF47576">
    <property type="entry name" value="Calponin-homology domain, CH-domain"/>
    <property type="match status" value="1"/>
</dbReference>
<comment type="caution">
    <text evidence="7">The sequence shown here is derived from an EMBL/GenBank/DDBJ whole genome shotgun (WGS) entry which is preliminary data.</text>
</comment>
<dbReference type="GO" id="GO:0005516">
    <property type="term" value="F:calmodulin binding"/>
    <property type="evidence" value="ECO:0007669"/>
    <property type="project" value="UniProtKB-KW"/>
</dbReference>
<dbReference type="InterPro" id="IPR015424">
    <property type="entry name" value="PyrdxlP-dep_Trfase"/>
</dbReference>
<dbReference type="SMART" id="SM00015">
    <property type="entry name" value="IQ"/>
    <property type="match status" value="22"/>
</dbReference>
<dbReference type="InterPro" id="IPR001715">
    <property type="entry name" value="CH_dom"/>
</dbReference>
<dbReference type="Pfam" id="PF00612">
    <property type="entry name" value="IQ"/>
    <property type="match status" value="14"/>
</dbReference>
<dbReference type="GO" id="GO:0007051">
    <property type="term" value="P:spindle organization"/>
    <property type="evidence" value="ECO:0007669"/>
    <property type="project" value="TreeGrafter"/>
</dbReference>
<dbReference type="Gene3D" id="1.10.418.10">
    <property type="entry name" value="Calponin-like domain"/>
    <property type="match status" value="1"/>
</dbReference>
<proteinExistence type="predicted"/>
<dbReference type="GO" id="GO:0000922">
    <property type="term" value="C:spindle pole"/>
    <property type="evidence" value="ECO:0007669"/>
    <property type="project" value="TreeGrafter"/>
</dbReference>
<keyword evidence="8" id="KW-1185">Reference proteome</keyword>
<dbReference type="InterPro" id="IPR000048">
    <property type="entry name" value="IQ_motif_EF-hand-BS"/>
</dbReference>
<comment type="subcellular location">
    <subcellularLocation>
        <location evidence="1">Cytoplasm</location>
    </subcellularLocation>
</comment>
<dbReference type="InterPro" id="IPR000192">
    <property type="entry name" value="Aminotrans_V_dom"/>
</dbReference>
<dbReference type="InterPro" id="IPR015421">
    <property type="entry name" value="PyrdxlP-dep_Trfase_major"/>
</dbReference>
<dbReference type="InterPro" id="IPR036872">
    <property type="entry name" value="CH_dom_sf"/>
</dbReference>
<dbReference type="Pfam" id="PF00266">
    <property type="entry name" value="Aminotran_5"/>
    <property type="match status" value="1"/>
</dbReference>
<dbReference type="Gene3D" id="3.40.640.10">
    <property type="entry name" value="Type I PLP-dependent aspartate aminotransferase-like (Major domain)"/>
    <property type="match status" value="1"/>
</dbReference>
<dbReference type="GO" id="GO:0000278">
    <property type="term" value="P:mitotic cell cycle"/>
    <property type="evidence" value="ECO:0007669"/>
    <property type="project" value="TreeGrafter"/>
</dbReference>
<dbReference type="GO" id="GO:0051295">
    <property type="term" value="P:establishment of meiotic spindle localization"/>
    <property type="evidence" value="ECO:0007669"/>
    <property type="project" value="TreeGrafter"/>
</dbReference>